<comment type="similarity">
    <text evidence="3 14">Belongs to the glycosyl hydrolase 13 family.</text>
</comment>
<evidence type="ECO:0000256" key="7">
    <source>
        <dbReference type="ARBA" id="ARBA00022801"/>
    </source>
</evidence>
<evidence type="ECO:0000256" key="14">
    <source>
        <dbReference type="PIRNR" id="PIRNR006337"/>
    </source>
</evidence>
<evidence type="ECO:0000256" key="4">
    <source>
        <dbReference type="ARBA" id="ARBA00012268"/>
    </source>
</evidence>
<feature type="active site" description="Nucleophile" evidence="15">
    <location>
        <position position="259"/>
    </location>
</feature>
<dbReference type="SMART" id="SM00642">
    <property type="entry name" value="Aamy"/>
    <property type="match status" value="1"/>
</dbReference>
<comment type="catalytic activity">
    <reaction evidence="12 14">
        <text>hydrolysis of (1-&gt;4)-alpha-D-glucosidic linkage in 4-alpha-D-[(1-&gt;4)-alpha-D-glucanosyl]n trehalose to yield trehalose and (1-&gt;4)-alpha-D-glucan.</text>
        <dbReference type="EC" id="3.2.1.141"/>
    </reaction>
</comment>
<dbReference type="OrthoDB" id="9800174at2"/>
<dbReference type="InterPro" id="IPR013783">
    <property type="entry name" value="Ig-like_fold"/>
</dbReference>
<keyword evidence="6" id="KW-0963">Cytoplasm</keyword>
<dbReference type="Gene3D" id="3.20.20.80">
    <property type="entry name" value="Glycosidases"/>
    <property type="match status" value="1"/>
</dbReference>
<evidence type="ECO:0000256" key="8">
    <source>
        <dbReference type="ARBA" id="ARBA00023277"/>
    </source>
</evidence>
<dbReference type="CDD" id="cd02853">
    <property type="entry name" value="E_set_MTHase_like_N"/>
    <property type="match status" value="1"/>
</dbReference>
<evidence type="ECO:0000259" key="18">
    <source>
        <dbReference type="SMART" id="SM00642"/>
    </source>
</evidence>
<keyword evidence="8" id="KW-0119">Carbohydrate metabolism</keyword>
<dbReference type="Proteomes" id="UP000308828">
    <property type="component" value="Unassembled WGS sequence"/>
</dbReference>
<evidence type="ECO:0000256" key="3">
    <source>
        <dbReference type="ARBA" id="ARBA00008061"/>
    </source>
</evidence>
<dbReference type="EMBL" id="STGV01000002">
    <property type="protein sequence ID" value="THV23812.1"/>
    <property type="molecule type" value="Genomic_DNA"/>
</dbReference>
<evidence type="ECO:0000313" key="19">
    <source>
        <dbReference type="EMBL" id="THV23812.1"/>
    </source>
</evidence>
<proteinExistence type="inferred from homology"/>
<dbReference type="Gene3D" id="2.60.40.10">
    <property type="entry name" value="Immunoglobulins"/>
    <property type="match status" value="1"/>
</dbReference>
<dbReference type="PANTHER" id="PTHR43651">
    <property type="entry name" value="1,4-ALPHA-GLUCAN-BRANCHING ENZYME"/>
    <property type="match status" value="1"/>
</dbReference>
<evidence type="ECO:0000313" key="20">
    <source>
        <dbReference type="Proteomes" id="UP000308828"/>
    </source>
</evidence>
<evidence type="ECO:0000256" key="10">
    <source>
        <dbReference type="ARBA" id="ARBA00032057"/>
    </source>
</evidence>
<organism evidence="19 20">
    <name type="scientific">Peteryoungia ipomoeae</name>
    <dbReference type="NCBI Taxonomy" id="1210932"/>
    <lineage>
        <taxon>Bacteria</taxon>
        <taxon>Pseudomonadati</taxon>
        <taxon>Pseudomonadota</taxon>
        <taxon>Alphaproteobacteria</taxon>
        <taxon>Hyphomicrobiales</taxon>
        <taxon>Rhizobiaceae</taxon>
        <taxon>Peteryoungia</taxon>
    </lineage>
</organism>
<dbReference type="CDD" id="cd11325">
    <property type="entry name" value="AmyAc_GTHase"/>
    <property type="match status" value="1"/>
</dbReference>
<evidence type="ECO:0000256" key="15">
    <source>
        <dbReference type="PIRSR" id="PIRSR006337-1"/>
    </source>
</evidence>
<dbReference type="EC" id="3.2.1.141" evidence="4 13"/>
<dbReference type="PANTHER" id="PTHR43651:SF11">
    <property type="entry name" value="MALTO-OLIGOSYLTREHALOSE TREHALOHYDROLASE"/>
    <property type="match status" value="1"/>
</dbReference>
<gene>
    <name evidence="19" type="primary">treZ</name>
    <name evidence="19" type="ORF">FAA97_07440</name>
</gene>
<dbReference type="Gene3D" id="1.10.10.760">
    <property type="entry name" value="E-set domains of sugar-utilizing enzymes"/>
    <property type="match status" value="1"/>
</dbReference>
<dbReference type="InterPro" id="IPR014756">
    <property type="entry name" value="Ig_E-set"/>
</dbReference>
<feature type="domain" description="Glycosyl hydrolase family 13 catalytic" evidence="18">
    <location>
        <begin position="113"/>
        <end position="456"/>
    </location>
</feature>
<protein>
    <recommendedName>
        <fullName evidence="5 13">Malto-oligosyltrehalose trehalohydrolase</fullName>
        <shortName evidence="14">MTHase</shortName>
        <ecNumber evidence="4 13">3.2.1.141</ecNumber>
    </recommendedName>
    <alternativeName>
        <fullName evidence="11 14">4-alpha-D-((1-&gt;4)-alpha-D-glucano)trehalose trehalohydrolase</fullName>
    </alternativeName>
    <alternativeName>
        <fullName evidence="10 14">Maltooligosyl trehalose trehalohydrolase</fullName>
    </alternativeName>
</protein>
<dbReference type="InterPro" id="IPR012768">
    <property type="entry name" value="Trehalose_TreZ"/>
</dbReference>
<keyword evidence="20" id="KW-1185">Reference proteome</keyword>
<keyword evidence="9 14" id="KW-0326">Glycosidase</keyword>
<comment type="caution">
    <text evidence="19">The sequence shown here is derived from an EMBL/GenBank/DDBJ whole genome shotgun (WGS) entry which is preliminary data.</text>
</comment>
<dbReference type="SUPFAM" id="SSF81296">
    <property type="entry name" value="E set domains"/>
    <property type="match status" value="1"/>
</dbReference>
<reference evidence="19 20" key="1">
    <citation type="submission" date="2019-04" db="EMBL/GenBank/DDBJ databases">
        <title>Genome sequence of strain shin9-1.</title>
        <authorList>
            <person name="Gao J."/>
            <person name="Sun J."/>
        </authorList>
    </citation>
    <scope>NUCLEOTIDE SEQUENCE [LARGE SCALE GENOMIC DNA]</scope>
    <source>
        <strain evidence="20">shin9-1</strain>
    </source>
</reference>
<evidence type="ECO:0000256" key="2">
    <source>
        <dbReference type="ARBA" id="ARBA00005199"/>
    </source>
</evidence>
<dbReference type="InterPro" id="IPR017853">
    <property type="entry name" value="GH"/>
</dbReference>
<feature type="binding site" evidence="16">
    <location>
        <begin position="320"/>
        <end position="324"/>
    </location>
    <ligand>
        <name>substrate</name>
    </ligand>
</feature>
<sequence length="594" mass="66191">MAEFTFGPLIEDDGVLFRFWAPLSDEVALEIDGMPSRAMDPVGDGWFHCKVPGVKAGARYAFRLSSGLGVPDPASRHQPDDVFGPSEVVDLETHRAQDASWSGRPWHEMVLYELHVGTFTEQGTFRAVIDKLDHLAGLGVTAIELMPIADFPGHRNWGYDGVLLYAPESRYGRPEDLQELVRQAHARGISVILDVVYNHFGPSGNFLPSYAPIFTSLHENPWGEGINLDDRHSAPIRSFLIENAIYWIDQFQLDGLRLDAVHEIKDDSETHFLEELAHRLRAACPDRPIHLILENDDNNPQLLHSSPQAAPSLYNGQWNDDFHHALHAATTGETVRYYGDYVPVAESLAKALAEGFVYQGEYMAHRDRHRGAPSGDWPPSVFVSFLHNHDHIGNRANGVRVMADLPEQTLRFAAALLLLAPQTPMLFMGEEWCSKTPFPYFCDFDAELNARVRKGRAEEILEPPGFDPDTALDPAAEDTFRAAILDWQGASEEAGNAWINRYKDLIALRRERVTPLVEKMRRGGSYTVDGGLMHVSWPLGDGRRYRLVANPSAEPKAGVIQTAETEIIYTLGDTKSGTIGPWSLIFSVSAPDAV</sequence>
<name>A0A4S8P4N8_9HYPH</name>
<evidence type="ECO:0000256" key="17">
    <source>
        <dbReference type="PIRSR" id="PIRSR006337-3"/>
    </source>
</evidence>
<evidence type="ECO:0000256" key="13">
    <source>
        <dbReference type="NCBIfam" id="TIGR02402"/>
    </source>
</evidence>
<dbReference type="PIRSF" id="PIRSF006337">
    <property type="entry name" value="Trehalose_TreZ"/>
    <property type="match status" value="1"/>
</dbReference>
<comment type="subcellular location">
    <subcellularLocation>
        <location evidence="1 15">Cytoplasm</location>
    </subcellularLocation>
</comment>
<feature type="active site" description="Proton donor" evidence="15">
    <location>
        <position position="294"/>
    </location>
</feature>
<feature type="binding site" evidence="16">
    <location>
        <begin position="257"/>
        <end position="262"/>
    </location>
    <ligand>
        <name>substrate</name>
    </ligand>
</feature>
<dbReference type="GO" id="GO:0033942">
    <property type="term" value="F:4-alpha-D-(1-&gt;4)-alpha-D-glucanotrehalose trehalohydrolase activity"/>
    <property type="evidence" value="ECO:0007669"/>
    <property type="project" value="UniProtKB-EC"/>
</dbReference>
<evidence type="ECO:0000256" key="12">
    <source>
        <dbReference type="ARBA" id="ARBA00034013"/>
    </source>
</evidence>
<dbReference type="UniPathway" id="UPA00299"/>
<evidence type="ECO:0000256" key="6">
    <source>
        <dbReference type="ARBA" id="ARBA00022490"/>
    </source>
</evidence>
<dbReference type="GO" id="GO:0005992">
    <property type="term" value="P:trehalose biosynthetic process"/>
    <property type="evidence" value="ECO:0007669"/>
    <property type="project" value="UniProtKB-UniRule"/>
</dbReference>
<dbReference type="InterPro" id="IPR044901">
    <property type="entry name" value="Trehalose_TreZ_E-set_sf"/>
</dbReference>
<accession>A0A4S8P4N8</accession>
<comment type="pathway">
    <text evidence="2 14">Glycan biosynthesis; trehalose biosynthesis.</text>
</comment>
<evidence type="ECO:0000256" key="5">
    <source>
        <dbReference type="ARBA" id="ARBA00015938"/>
    </source>
</evidence>
<keyword evidence="7 14" id="KW-0378">Hydrolase</keyword>
<evidence type="ECO:0000256" key="11">
    <source>
        <dbReference type="ARBA" id="ARBA00033284"/>
    </source>
</evidence>
<evidence type="ECO:0000256" key="1">
    <source>
        <dbReference type="ARBA" id="ARBA00004496"/>
    </source>
</evidence>
<dbReference type="SUPFAM" id="SSF51445">
    <property type="entry name" value="(Trans)glycosidases"/>
    <property type="match status" value="1"/>
</dbReference>
<dbReference type="AlphaFoldDB" id="A0A4S8P4N8"/>
<dbReference type="GO" id="GO:0005737">
    <property type="term" value="C:cytoplasm"/>
    <property type="evidence" value="ECO:0007669"/>
    <property type="project" value="UniProtKB-SubCell"/>
</dbReference>
<evidence type="ECO:0000256" key="16">
    <source>
        <dbReference type="PIRSR" id="PIRSR006337-2"/>
    </source>
</evidence>
<dbReference type="Pfam" id="PF00128">
    <property type="entry name" value="Alpha-amylase"/>
    <property type="match status" value="1"/>
</dbReference>
<feature type="site" description="Transition state stabilizer" evidence="17">
    <location>
        <position position="390"/>
    </location>
</feature>
<dbReference type="NCBIfam" id="TIGR02402">
    <property type="entry name" value="trehalose_TreZ"/>
    <property type="match status" value="1"/>
</dbReference>
<feature type="binding site" evidence="16">
    <location>
        <begin position="389"/>
        <end position="394"/>
    </location>
    <ligand>
        <name>substrate</name>
    </ligand>
</feature>
<evidence type="ECO:0000256" key="9">
    <source>
        <dbReference type="ARBA" id="ARBA00023295"/>
    </source>
</evidence>
<dbReference type="InterPro" id="IPR006047">
    <property type="entry name" value="GH13_cat_dom"/>
</dbReference>